<evidence type="ECO:0000313" key="3">
    <source>
        <dbReference type="Proteomes" id="UP000035900"/>
    </source>
</evidence>
<dbReference type="RefSeq" id="WP_048498568.1">
    <property type="nucleotide sequence ID" value="NZ_LFNG01000003.1"/>
</dbReference>
<dbReference type="SUPFAM" id="SSF53474">
    <property type="entry name" value="alpha/beta-Hydrolases"/>
    <property type="match status" value="1"/>
</dbReference>
<dbReference type="STRING" id="1304281.ACM44_02740"/>
<feature type="domain" description="Thioesterase" evidence="1">
    <location>
        <begin position="30"/>
        <end position="73"/>
    </location>
</feature>
<accession>A0A0J7J265</accession>
<dbReference type="OrthoDB" id="659408at2"/>
<dbReference type="AlphaFoldDB" id="A0A0J7J265"/>
<dbReference type="Proteomes" id="UP000035900">
    <property type="component" value="Unassembled WGS sequence"/>
</dbReference>
<sequence>MKVYVISGMGADFKVLEKLRFPENLEVVFLDWLMPEQGESLSHYVQKMADRIDDSEPFYLLGYSFGGMIAQEIDKLKPAEKIVILGSIKSKNEMSGFIKLGQVTKLAHYLPEVLFNEKSGLAYSFFRKLVDPNNPKIMKYFTVRNPYYLKWCVAKISGWKSTEINPKVVQVLADHDVVFPPKYSKPEYIVKNATHLFPVTKPKEVSRILAEIFTS</sequence>
<evidence type="ECO:0000313" key="2">
    <source>
        <dbReference type="EMBL" id="KMQ72372.1"/>
    </source>
</evidence>
<dbReference type="PATRIC" id="fig|1304281.5.peg.593"/>
<dbReference type="InterPro" id="IPR029058">
    <property type="entry name" value="AB_hydrolase_fold"/>
</dbReference>
<dbReference type="EMBL" id="LFNG01000003">
    <property type="protein sequence ID" value="KMQ72372.1"/>
    <property type="molecule type" value="Genomic_DNA"/>
</dbReference>
<keyword evidence="3" id="KW-1185">Reference proteome</keyword>
<comment type="caution">
    <text evidence="2">The sequence shown here is derived from an EMBL/GenBank/DDBJ whole genome shotgun (WGS) entry which is preliminary data.</text>
</comment>
<organism evidence="2 3">
    <name type="scientific">Chryseobacterium koreense CCUG 49689</name>
    <dbReference type="NCBI Taxonomy" id="1304281"/>
    <lineage>
        <taxon>Bacteria</taxon>
        <taxon>Pseudomonadati</taxon>
        <taxon>Bacteroidota</taxon>
        <taxon>Flavobacteriia</taxon>
        <taxon>Flavobacteriales</taxon>
        <taxon>Weeksellaceae</taxon>
        <taxon>Chryseobacterium group</taxon>
        <taxon>Chryseobacterium</taxon>
    </lineage>
</organism>
<dbReference type="InterPro" id="IPR001031">
    <property type="entry name" value="Thioesterase"/>
</dbReference>
<proteinExistence type="predicted"/>
<gene>
    <name evidence="2" type="ORF">ACM44_02740</name>
</gene>
<protein>
    <recommendedName>
        <fullName evidence="1">Thioesterase domain-containing protein</fullName>
    </recommendedName>
</protein>
<evidence type="ECO:0000259" key="1">
    <source>
        <dbReference type="Pfam" id="PF00975"/>
    </source>
</evidence>
<name>A0A0J7J265_9FLAO</name>
<reference evidence="2 3" key="1">
    <citation type="journal article" date="2004" name="Int. J. Syst. Evol. Microbiol.">
        <title>Kaistella koreensis gen. nov., sp. nov., a novel member of the Chryseobacterium-Bergeyella-Riemerella branch.</title>
        <authorList>
            <person name="Kim M.K."/>
            <person name="Im W.T."/>
            <person name="Shin Y.K."/>
            <person name="Lim J.H."/>
            <person name="Kim S.H."/>
            <person name="Lee B.C."/>
            <person name="Park M.Y."/>
            <person name="Lee K.Y."/>
            <person name="Lee S.T."/>
        </authorList>
    </citation>
    <scope>NUCLEOTIDE SEQUENCE [LARGE SCALE GENOMIC DNA]</scope>
    <source>
        <strain evidence="2 3">CCUG 49689</strain>
    </source>
</reference>
<dbReference type="Gene3D" id="3.40.50.1820">
    <property type="entry name" value="alpha/beta hydrolase"/>
    <property type="match status" value="1"/>
</dbReference>
<dbReference type="Pfam" id="PF00975">
    <property type="entry name" value="Thioesterase"/>
    <property type="match status" value="1"/>
</dbReference>